<reference evidence="2 3" key="1">
    <citation type="submission" date="2016-01" db="EMBL/GenBank/DDBJ databases">
        <authorList>
            <person name="Oliw E.H."/>
        </authorList>
    </citation>
    <scope>NUCLEOTIDE SEQUENCE [LARGE SCALE GENOMIC DNA]</scope>
    <source>
        <strain evidence="2 3">DNF00307</strain>
    </source>
</reference>
<proteinExistence type="predicted"/>
<dbReference type="InterPro" id="IPR029492">
    <property type="entry name" value="DUF4435"/>
</dbReference>
<dbReference type="AlphaFoldDB" id="A0A134BFN5"/>
<evidence type="ECO:0000313" key="3">
    <source>
        <dbReference type="Proteomes" id="UP000070531"/>
    </source>
</evidence>
<feature type="domain" description="DUF4435" evidence="1">
    <location>
        <begin position="41"/>
        <end position="288"/>
    </location>
</feature>
<accession>A0A134BFN5</accession>
<dbReference type="PATRIC" id="fig|419005.5.peg.876"/>
<protein>
    <recommendedName>
        <fullName evidence="1">DUF4435 domain-containing protein</fullName>
    </recommendedName>
</protein>
<gene>
    <name evidence="2" type="ORF">HMPREF1860_00876</name>
</gene>
<dbReference type="Pfam" id="PF14491">
    <property type="entry name" value="DUF4435"/>
    <property type="match status" value="1"/>
</dbReference>
<sequence>MILFKQNNNIIKTMGKRLNEQISSAYIQAANKLNGQEKRKRIVVYVESYDDIFFWRMVLTRFENDKRYFEVMLPSKEMVLKRGKKSVLMNIVSKQAGENMIACVDADYDYLLQGATETSEEVCYNPYVLHTYAYAIENLQCYAESLHDVCVAVTLNDHHLFDFPTFLHTYSQIIFPLFVWNVWAYRTGRFKEFSLTDFDFIIDISRFSIETPNNCLNKLRHKVKQKIKTLQKHYPNAKESYLRIKHDILNLGVNQNETYLYIQGHHLFDRIIVPIMKQLCDQLIREREREINQTALHDTQRRNELSSYNHSLKDIIPMLRRNVGYMISTPYKRLNADVEKLLTQKY</sequence>
<evidence type="ECO:0000313" key="2">
    <source>
        <dbReference type="EMBL" id="KXB78747.1"/>
    </source>
</evidence>
<evidence type="ECO:0000259" key="1">
    <source>
        <dbReference type="Pfam" id="PF14491"/>
    </source>
</evidence>
<dbReference type="STRING" id="419005.HMPREF1860_00876"/>
<dbReference type="Proteomes" id="UP000070531">
    <property type="component" value="Unassembled WGS sequence"/>
</dbReference>
<organism evidence="2">
    <name type="scientific">Prevotella amnii</name>
    <dbReference type="NCBI Taxonomy" id="419005"/>
    <lineage>
        <taxon>Bacteria</taxon>
        <taxon>Pseudomonadati</taxon>
        <taxon>Bacteroidota</taxon>
        <taxon>Bacteroidia</taxon>
        <taxon>Bacteroidales</taxon>
        <taxon>Prevotellaceae</taxon>
        <taxon>Prevotella</taxon>
    </lineage>
</organism>
<comment type="caution">
    <text evidence="2">The sequence shown here is derived from an EMBL/GenBank/DDBJ whole genome shotgun (WGS) entry which is preliminary data.</text>
</comment>
<dbReference type="EMBL" id="LSDL01000038">
    <property type="protein sequence ID" value="KXB78747.1"/>
    <property type="molecule type" value="Genomic_DNA"/>
</dbReference>
<name>A0A134BFN5_9BACT</name>